<dbReference type="AlphaFoldDB" id="D4J5S3"/>
<organism evidence="2 3">
    <name type="scientific">Coprococcus catus GD/7</name>
    <dbReference type="NCBI Taxonomy" id="717962"/>
    <lineage>
        <taxon>Bacteria</taxon>
        <taxon>Bacillati</taxon>
        <taxon>Bacillota</taxon>
        <taxon>Clostridia</taxon>
        <taxon>Lachnospirales</taxon>
        <taxon>Lachnospiraceae</taxon>
        <taxon>Coprococcus</taxon>
    </lineage>
</organism>
<dbReference type="KEGG" id="cct:CC1_08270"/>
<dbReference type="Proteomes" id="UP000008798">
    <property type="component" value="Chromosome"/>
</dbReference>
<evidence type="ECO:0000313" key="2">
    <source>
        <dbReference type="EMBL" id="CBK79694.1"/>
    </source>
</evidence>
<protein>
    <submittedName>
        <fullName evidence="2">Uncharacterized protein</fullName>
    </submittedName>
</protein>
<proteinExistence type="predicted"/>
<reference evidence="2 3" key="2">
    <citation type="submission" date="2010-03" db="EMBL/GenBank/DDBJ databases">
        <authorList>
            <person name="Pajon A."/>
        </authorList>
    </citation>
    <scope>NUCLEOTIDE SEQUENCE [LARGE SCALE GENOMIC DNA]</scope>
    <source>
        <strain evidence="2 3">GD/7</strain>
    </source>
</reference>
<dbReference type="STRING" id="717962.CC1_08270"/>
<feature type="region of interest" description="Disordered" evidence="1">
    <location>
        <begin position="1"/>
        <end position="23"/>
    </location>
</feature>
<name>D4J5S3_9FIRM</name>
<dbReference type="EMBL" id="FP929038">
    <property type="protein sequence ID" value="CBK79694.1"/>
    <property type="molecule type" value="Genomic_DNA"/>
</dbReference>
<dbReference type="HOGENOM" id="CLU_3422753_0_0_9"/>
<evidence type="ECO:0000256" key="1">
    <source>
        <dbReference type="SAM" id="MobiDB-lite"/>
    </source>
</evidence>
<sequence>MQGNTAGMGQENGFWGERQQEAF</sequence>
<evidence type="ECO:0000313" key="3">
    <source>
        <dbReference type="Proteomes" id="UP000008798"/>
    </source>
</evidence>
<gene>
    <name evidence="2" type="ORF">CC1_08270</name>
</gene>
<reference evidence="2 3" key="1">
    <citation type="submission" date="2010-03" db="EMBL/GenBank/DDBJ databases">
        <title>The genome sequence of Coprococcus catus GD/7.</title>
        <authorList>
            <consortium name="metaHIT consortium -- http://www.metahit.eu/"/>
            <person name="Pajon A."/>
            <person name="Turner K."/>
            <person name="Parkhill J."/>
            <person name="Duncan S."/>
            <person name="Flint H."/>
        </authorList>
    </citation>
    <scope>NUCLEOTIDE SEQUENCE [LARGE SCALE GENOMIC DNA]</scope>
    <source>
        <strain evidence="2 3">GD/7</strain>
    </source>
</reference>
<accession>D4J5S3</accession>